<sequence>MKLFKSAVLFLVLIPASILATSCAQDSSSANNDDSQASNNSNNSQASNSSNNCITEKDVIDAQNTWANAIVEIGKTYKNKGDYKTVAANTVDNLYGYDEGKVLFKPTKASEGQFRLTEEDALSYFVKGKIAEDDGFALQTWSKVRFENAGVSIGCSDAVAMGNYYFTDSNTGKETKVEYTFGYRRNSDGKLLIDLHHSSLPFNPT</sequence>
<feature type="chain" id="PRO_5012238646" description="Phosphoribosyl-AMP cyclohydrolase" evidence="2">
    <location>
        <begin position="21"/>
        <end position="205"/>
    </location>
</feature>
<evidence type="ECO:0000313" key="3">
    <source>
        <dbReference type="EMBL" id="BAY85024.1"/>
    </source>
</evidence>
<keyword evidence="4" id="KW-1185">Reference proteome</keyword>
<dbReference type="OrthoDB" id="9807600at2"/>
<evidence type="ECO:0008006" key="5">
    <source>
        <dbReference type="Google" id="ProtNLM"/>
    </source>
</evidence>
<dbReference type="PIRSF" id="PIRSF028288">
    <property type="entry name" value="UCP028288"/>
    <property type="match status" value="1"/>
</dbReference>
<evidence type="ECO:0000256" key="1">
    <source>
        <dbReference type="SAM" id="MobiDB-lite"/>
    </source>
</evidence>
<protein>
    <recommendedName>
        <fullName evidence="5">Phosphoribosyl-AMP cyclohydrolase</fullName>
    </recommendedName>
</protein>
<dbReference type="Gene3D" id="3.10.450.50">
    <property type="match status" value="1"/>
</dbReference>
<gene>
    <name evidence="3" type="ORF">NIES267_45220</name>
</gene>
<dbReference type="AlphaFoldDB" id="A0A1Z4LV20"/>
<name>A0A1Z4LV20_9CYAN</name>
<proteinExistence type="predicted"/>
<keyword evidence="2" id="KW-0732">Signal</keyword>
<dbReference type="PROSITE" id="PS51257">
    <property type="entry name" value="PROKAR_LIPOPROTEIN"/>
    <property type="match status" value="1"/>
</dbReference>
<dbReference type="EMBL" id="AP018227">
    <property type="protein sequence ID" value="BAY85024.1"/>
    <property type="molecule type" value="Genomic_DNA"/>
</dbReference>
<organism evidence="3 4">
    <name type="scientific">Calothrix parasitica NIES-267</name>
    <dbReference type="NCBI Taxonomy" id="1973488"/>
    <lineage>
        <taxon>Bacteria</taxon>
        <taxon>Bacillati</taxon>
        <taxon>Cyanobacteriota</taxon>
        <taxon>Cyanophyceae</taxon>
        <taxon>Nostocales</taxon>
        <taxon>Calotrichaceae</taxon>
        <taxon>Calothrix</taxon>
    </lineage>
</organism>
<dbReference type="InterPro" id="IPR016878">
    <property type="entry name" value="MICAH-like"/>
</dbReference>
<feature type="signal peptide" evidence="2">
    <location>
        <begin position="1"/>
        <end position="20"/>
    </location>
</feature>
<dbReference type="Proteomes" id="UP000218418">
    <property type="component" value="Chromosome"/>
</dbReference>
<evidence type="ECO:0000256" key="2">
    <source>
        <dbReference type="SAM" id="SignalP"/>
    </source>
</evidence>
<feature type="region of interest" description="Disordered" evidence="1">
    <location>
        <begin position="29"/>
        <end position="50"/>
    </location>
</feature>
<evidence type="ECO:0000313" key="4">
    <source>
        <dbReference type="Proteomes" id="UP000218418"/>
    </source>
</evidence>
<accession>A0A1Z4LV20</accession>
<reference evidence="3 4" key="1">
    <citation type="submission" date="2017-06" db="EMBL/GenBank/DDBJ databases">
        <title>Genome sequencing of cyanobaciteial culture collection at National Institute for Environmental Studies (NIES).</title>
        <authorList>
            <person name="Hirose Y."/>
            <person name="Shimura Y."/>
            <person name="Fujisawa T."/>
            <person name="Nakamura Y."/>
            <person name="Kawachi M."/>
        </authorList>
    </citation>
    <scope>NUCLEOTIDE SEQUENCE [LARGE SCALE GENOMIC DNA]</scope>
    <source>
        <strain evidence="3 4">NIES-267</strain>
    </source>
</reference>